<protein>
    <recommendedName>
        <fullName evidence="6">Anoctamin</fullName>
    </recommendedName>
</protein>
<feature type="transmembrane region" description="Helical" evidence="6">
    <location>
        <begin position="211"/>
        <end position="236"/>
    </location>
</feature>
<reference evidence="8" key="1">
    <citation type="submission" date="2020-11" db="EMBL/GenBank/DDBJ databases">
        <authorList>
            <person name="Tran Van P."/>
        </authorList>
    </citation>
    <scope>NUCLEOTIDE SEQUENCE</scope>
</reference>
<feature type="transmembrane region" description="Helical" evidence="6">
    <location>
        <begin position="358"/>
        <end position="377"/>
    </location>
</feature>
<proteinExistence type="inferred from homology"/>
<comment type="caution">
    <text evidence="6">Lacks conserved residue(s) required for the propagation of feature annotation.</text>
</comment>
<dbReference type="OrthoDB" id="296386at2759"/>
<keyword evidence="4 6" id="KW-1133">Transmembrane helix</keyword>
<dbReference type="InterPro" id="IPR049452">
    <property type="entry name" value="Anoctamin_TM"/>
</dbReference>
<evidence type="ECO:0000256" key="1">
    <source>
        <dbReference type="ARBA" id="ARBA00004141"/>
    </source>
</evidence>
<feature type="domain" description="Anoctamin transmembrane" evidence="7">
    <location>
        <begin position="203"/>
        <end position="387"/>
    </location>
</feature>
<feature type="transmembrane region" description="Helical" evidence="6">
    <location>
        <begin position="242"/>
        <end position="258"/>
    </location>
</feature>
<dbReference type="AlphaFoldDB" id="A0A7R9QU29"/>
<organism evidence="8">
    <name type="scientific">Oppiella nova</name>
    <dbReference type="NCBI Taxonomy" id="334625"/>
    <lineage>
        <taxon>Eukaryota</taxon>
        <taxon>Metazoa</taxon>
        <taxon>Ecdysozoa</taxon>
        <taxon>Arthropoda</taxon>
        <taxon>Chelicerata</taxon>
        <taxon>Arachnida</taxon>
        <taxon>Acari</taxon>
        <taxon>Acariformes</taxon>
        <taxon>Sarcoptiformes</taxon>
        <taxon>Oribatida</taxon>
        <taxon>Brachypylina</taxon>
        <taxon>Oppioidea</taxon>
        <taxon>Oppiidae</taxon>
        <taxon>Oppiella</taxon>
    </lineage>
</organism>
<evidence type="ECO:0000313" key="8">
    <source>
        <dbReference type="EMBL" id="CAD7657756.1"/>
    </source>
</evidence>
<dbReference type="GO" id="GO:0005886">
    <property type="term" value="C:plasma membrane"/>
    <property type="evidence" value="ECO:0007669"/>
    <property type="project" value="TreeGrafter"/>
</dbReference>
<dbReference type="EMBL" id="CAJPVJ010013617">
    <property type="protein sequence ID" value="CAG2174942.1"/>
    <property type="molecule type" value="Genomic_DNA"/>
</dbReference>
<dbReference type="GO" id="GO:0005254">
    <property type="term" value="F:chloride channel activity"/>
    <property type="evidence" value="ECO:0007669"/>
    <property type="project" value="TreeGrafter"/>
</dbReference>
<keyword evidence="3 6" id="KW-0812">Transmembrane</keyword>
<accession>A0A7R9QU29</accession>
<dbReference type="EMBL" id="OC928442">
    <property type="protein sequence ID" value="CAD7657756.1"/>
    <property type="molecule type" value="Genomic_DNA"/>
</dbReference>
<dbReference type="Proteomes" id="UP000728032">
    <property type="component" value="Unassembled WGS sequence"/>
</dbReference>
<comment type="subcellular location">
    <subcellularLocation>
        <location evidence="1 6">Membrane</location>
        <topology evidence="1 6">Multi-pass membrane protein</topology>
    </subcellularLocation>
</comment>
<keyword evidence="5 6" id="KW-0472">Membrane</keyword>
<comment type="similarity">
    <text evidence="2 6">Belongs to the anoctamin family.</text>
</comment>
<evidence type="ECO:0000256" key="3">
    <source>
        <dbReference type="ARBA" id="ARBA00022692"/>
    </source>
</evidence>
<evidence type="ECO:0000313" key="9">
    <source>
        <dbReference type="Proteomes" id="UP000728032"/>
    </source>
</evidence>
<evidence type="ECO:0000256" key="2">
    <source>
        <dbReference type="ARBA" id="ARBA00009671"/>
    </source>
</evidence>
<dbReference type="PANTHER" id="PTHR12308:SF74">
    <property type="entry name" value="ANOCTAMIN"/>
    <property type="match status" value="1"/>
</dbReference>
<gene>
    <name evidence="8" type="ORF">ONB1V03_LOCUS14381</name>
</gene>
<evidence type="ECO:0000256" key="4">
    <source>
        <dbReference type="ARBA" id="ARBA00022989"/>
    </source>
</evidence>
<keyword evidence="9" id="KW-1185">Reference proteome</keyword>
<evidence type="ECO:0000256" key="6">
    <source>
        <dbReference type="RuleBase" id="RU280814"/>
    </source>
</evidence>
<name>A0A7R9QU29_9ACAR</name>
<feature type="transmembrane region" description="Helical" evidence="6">
    <location>
        <begin position="317"/>
        <end position="338"/>
    </location>
</feature>
<dbReference type="InterPro" id="IPR007632">
    <property type="entry name" value="Anoctamin"/>
</dbReference>
<dbReference type="PANTHER" id="PTHR12308">
    <property type="entry name" value="ANOCTAMIN"/>
    <property type="match status" value="1"/>
</dbReference>
<evidence type="ECO:0000256" key="5">
    <source>
        <dbReference type="ARBA" id="ARBA00023136"/>
    </source>
</evidence>
<sequence length="389" mass="45140">MQRRHSSASAVCERQSLLDQISSEWREDKRLDLYIVVINGLTQNITIQWLLELLQKSRSESDGHFLLNRIEDINDSDITLHVSATNATINISADAIDLKTFNGSECLCRVFRVDDQNMDSGDCLTVSERQRVLLFQLESLHSIERGVLFGYPNVRLYPGQSILQVCQRENIVTEYFPLHDNPTLDALKTKWCFSFKKQPIHDIRNYFGEKIAFYFAFLEFYTNSLLIPGVFGIFQFLFLNEMNIFCAVFYMLWIPIFLKQWTRKSNELAFRWGTIGDVQLEGPRPTFRGKTMTEDPITKHLTPIYPIYKTWLREYGVSLPIVMFSLGVSFHVMCLYFQLEEDLLHYLGPDPTGVQKVISFMPGIIYAIVVMIMNNIYGKIATKLNEWGL</sequence>
<evidence type="ECO:0000259" key="7">
    <source>
        <dbReference type="Pfam" id="PF04547"/>
    </source>
</evidence>
<dbReference type="Pfam" id="PF04547">
    <property type="entry name" value="Anoctamin"/>
    <property type="match status" value="1"/>
</dbReference>